<evidence type="ECO:0000313" key="7">
    <source>
        <dbReference type="EMBL" id="KYF51522.1"/>
    </source>
</evidence>
<evidence type="ECO:0000313" key="8">
    <source>
        <dbReference type="Proteomes" id="UP000075420"/>
    </source>
</evidence>
<comment type="subunit">
    <text evidence="5">NDH-1 is composed of 14 different subunits. Subunits NuoA, H, J, K, L, M, N constitute the membrane sector of the complex.</text>
</comment>
<feature type="transmembrane region" description="Helical" evidence="5">
    <location>
        <begin position="131"/>
        <end position="151"/>
    </location>
</feature>
<dbReference type="AlphaFoldDB" id="A0A150P756"/>
<organism evidence="7 8">
    <name type="scientific">Sorangium cellulosum</name>
    <name type="common">Polyangium cellulosum</name>
    <dbReference type="NCBI Taxonomy" id="56"/>
    <lineage>
        <taxon>Bacteria</taxon>
        <taxon>Pseudomonadati</taxon>
        <taxon>Myxococcota</taxon>
        <taxon>Polyangia</taxon>
        <taxon>Polyangiales</taxon>
        <taxon>Polyangiaceae</taxon>
        <taxon>Sorangium</taxon>
    </lineage>
</organism>
<reference evidence="7 8" key="1">
    <citation type="submission" date="2014-02" db="EMBL/GenBank/DDBJ databases">
        <title>The small core and large imbalanced accessory genome model reveals a collaborative survival strategy of Sorangium cellulosum strains in nature.</title>
        <authorList>
            <person name="Han K."/>
            <person name="Peng R."/>
            <person name="Blom J."/>
            <person name="Li Y.-Z."/>
        </authorList>
    </citation>
    <scope>NUCLEOTIDE SEQUENCE [LARGE SCALE GENOMIC DNA]</scope>
    <source>
        <strain evidence="7 8">So0157-25</strain>
    </source>
</reference>
<evidence type="ECO:0000256" key="3">
    <source>
        <dbReference type="ARBA" id="ARBA00022989"/>
    </source>
</evidence>
<keyword evidence="5 6" id="KW-0520">NAD</keyword>
<feature type="transmembrane region" description="Helical" evidence="5">
    <location>
        <begin position="48"/>
        <end position="76"/>
    </location>
</feature>
<keyword evidence="4 5" id="KW-0472">Membrane</keyword>
<feature type="transmembrane region" description="Helical" evidence="5">
    <location>
        <begin position="88"/>
        <end position="110"/>
    </location>
</feature>
<accession>A0A150P756</accession>
<evidence type="ECO:0000256" key="6">
    <source>
        <dbReference type="RuleBase" id="RU000471"/>
    </source>
</evidence>
<comment type="function">
    <text evidence="5">NDH-1 shuttles electrons from NADH, via FMN and iron-sulfur (Fe-S) centers, to quinones in the respiratory chain. The immediate electron acceptor for the enzyme in this species is believed to be ubiquinone. Couples the redox reaction to proton translocation (for every two electrons transferred, four hydrogen ions are translocated across the cytoplasmic membrane), and thus conserves the redox energy in a proton gradient. This subunit may bind ubiquinone.</text>
</comment>
<dbReference type="Pfam" id="PF00146">
    <property type="entry name" value="NADHdh"/>
    <property type="match status" value="1"/>
</dbReference>
<keyword evidence="3 5" id="KW-1133">Transmembrane helix</keyword>
<evidence type="ECO:0000256" key="1">
    <source>
        <dbReference type="ARBA" id="ARBA00004141"/>
    </source>
</evidence>
<dbReference type="GO" id="GO:0009060">
    <property type="term" value="P:aerobic respiration"/>
    <property type="evidence" value="ECO:0007669"/>
    <property type="project" value="TreeGrafter"/>
</dbReference>
<feature type="transmembrane region" description="Helical" evidence="5">
    <location>
        <begin position="220"/>
        <end position="239"/>
    </location>
</feature>
<feature type="transmembrane region" description="Helical" evidence="5">
    <location>
        <begin position="502"/>
        <end position="520"/>
    </location>
</feature>
<comment type="similarity">
    <text evidence="5 6">Belongs to the complex I subunit 1 family.</text>
</comment>
<feature type="transmembrane region" description="Helical" evidence="5">
    <location>
        <begin position="356"/>
        <end position="376"/>
    </location>
</feature>
<evidence type="ECO:0000256" key="2">
    <source>
        <dbReference type="ARBA" id="ARBA00022692"/>
    </source>
</evidence>
<feature type="transmembrane region" description="Helical" evidence="5">
    <location>
        <begin position="326"/>
        <end position="344"/>
    </location>
</feature>
<feature type="transmembrane region" description="Helical" evidence="5">
    <location>
        <begin position="285"/>
        <end position="305"/>
    </location>
</feature>
<dbReference type="GO" id="GO:0016655">
    <property type="term" value="F:oxidoreductase activity, acting on NAD(P)H, quinone or similar compound as acceptor"/>
    <property type="evidence" value="ECO:0007669"/>
    <property type="project" value="UniProtKB-UniRule"/>
</dbReference>
<comment type="caution">
    <text evidence="7">The sequence shown here is derived from an EMBL/GenBank/DDBJ whole genome shotgun (WGS) entry which is preliminary data.</text>
</comment>
<evidence type="ECO:0000256" key="4">
    <source>
        <dbReference type="ARBA" id="ARBA00023136"/>
    </source>
</evidence>
<keyword evidence="5" id="KW-0874">Quinone</keyword>
<dbReference type="GO" id="GO:0048038">
    <property type="term" value="F:quinone binding"/>
    <property type="evidence" value="ECO:0007669"/>
    <property type="project" value="UniProtKB-KW"/>
</dbReference>
<dbReference type="GO" id="GO:0005886">
    <property type="term" value="C:plasma membrane"/>
    <property type="evidence" value="ECO:0007669"/>
    <property type="project" value="UniProtKB-SubCell"/>
</dbReference>
<dbReference type="InterPro" id="IPR001694">
    <property type="entry name" value="NADH_UbQ_OxRdtase_su1/FPO"/>
</dbReference>
<dbReference type="EMBL" id="JELY01002809">
    <property type="protein sequence ID" value="KYF51522.1"/>
    <property type="molecule type" value="Genomic_DNA"/>
</dbReference>
<keyword evidence="2 5" id="KW-0812">Transmembrane</keyword>
<dbReference type="GO" id="GO:0003954">
    <property type="term" value="F:NADH dehydrogenase activity"/>
    <property type="evidence" value="ECO:0007669"/>
    <property type="project" value="TreeGrafter"/>
</dbReference>
<sequence>MTLVELVLAIVKILIVVMFLLNMAAIATWADRRQGAMVQDRVGPNRAVVYLPSLIVRGIVFLPPAALGALAVFTATRPMSATGAVETLVIGAQFAVLAAWLHLLVFCALARRGGPGNGFEEALARVDPRNVFYAGVVAHVLVFFVTQAVPVSAAPTAARVVCVALGALLVVAGGYTALRVPEGKVPLRLLGTLHAAADAIKMIWKEDFIPKNADRLLHSLAPLLAMFPALVTFAVIPFGDKLCFGDNGDGVFGFGDLALLKPTADQALTCSGHVVNLQVADLNVGILYIFAMAGTGIIGAALAGWASDNKFSLLGGLRAASQMVSYEVAMGLSVVGLFMIYSSVRLGDMVQWQAEHAWGIFVQPVAFFLFLAALAAETKRIPFDQPEGESEIVAGYFVEYSGMKFGMFMTGEYVELITSSALLVTLFFGGYHLPFLDRDGINVVIGDMTLFQYKMTHFAVSLTYVLAFFGKTILMTWVQVFFRWTLPRFRYDQVMRLGWTKLLPLTIVNMMVTGVLLLAVDSAPAGLRDGLQVAADISQGIVALGGFAAVVALIAGLLEPVERQQFLQSTSARLAAAAGGTKAAPQQA</sequence>
<keyword evidence="5" id="KW-0830">Ubiquinone</keyword>
<dbReference type="InterPro" id="IPR018086">
    <property type="entry name" value="NADH_UbQ_OxRdtase_su1_CS"/>
</dbReference>
<feature type="transmembrane region" description="Helical" evidence="5">
    <location>
        <begin position="413"/>
        <end position="433"/>
    </location>
</feature>
<feature type="transmembrane region" description="Helical" evidence="5">
    <location>
        <begin position="6"/>
        <end position="27"/>
    </location>
</feature>
<dbReference type="Proteomes" id="UP000075420">
    <property type="component" value="Unassembled WGS sequence"/>
</dbReference>
<feature type="transmembrane region" description="Helical" evidence="5">
    <location>
        <begin position="540"/>
        <end position="558"/>
    </location>
</feature>
<name>A0A150P756_SORCE</name>
<dbReference type="PROSITE" id="PS00668">
    <property type="entry name" value="COMPLEX1_ND1_2"/>
    <property type="match status" value="1"/>
</dbReference>
<protein>
    <recommendedName>
        <fullName evidence="5">NADH-quinone oxidoreductase subunit H</fullName>
        <ecNumber evidence="5">7.1.1.-</ecNumber>
    </recommendedName>
    <alternativeName>
        <fullName evidence="5">NADH dehydrogenase I subunit H</fullName>
    </alternativeName>
    <alternativeName>
        <fullName evidence="5">NDH-1 subunit H</fullName>
    </alternativeName>
</protein>
<feature type="transmembrane region" description="Helical" evidence="5">
    <location>
        <begin position="157"/>
        <end position="178"/>
    </location>
</feature>
<dbReference type="PANTHER" id="PTHR11432">
    <property type="entry name" value="NADH DEHYDROGENASE SUBUNIT 1"/>
    <property type="match status" value="1"/>
</dbReference>
<evidence type="ECO:0000256" key="5">
    <source>
        <dbReference type="HAMAP-Rule" id="MF_01350"/>
    </source>
</evidence>
<gene>
    <name evidence="5" type="primary">nuoH</name>
    <name evidence="7" type="ORF">BE08_25045</name>
</gene>
<proteinExistence type="inferred from homology"/>
<dbReference type="EC" id="7.1.1.-" evidence="5"/>
<comment type="catalytic activity">
    <reaction evidence="5">
        <text>a quinone + NADH + 5 H(+)(in) = a quinol + NAD(+) + 4 H(+)(out)</text>
        <dbReference type="Rhea" id="RHEA:57888"/>
        <dbReference type="ChEBI" id="CHEBI:15378"/>
        <dbReference type="ChEBI" id="CHEBI:24646"/>
        <dbReference type="ChEBI" id="CHEBI:57540"/>
        <dbReference type="ChEBI" id="CHEBI:57945"/>
        <dbReference type="ChEBI" id="CHEBI:132124"/>
    </reaction>
</comment>
<dbReference type="PANTHER" id="PTHR11432:SF3">
    <property type="entry name" value="NADH-UBIQUINONE OXIDOREDUCTASE CHAIN 1"/>
    <property type="match status" value="1"/>
</dbReference>
<comment type="caution">
    <text evidence="5">Lacks conserved residue(s) required for the propagation of feature annotation.</text>
</comment>
<dbReference type="HAMAP" id="MF_01350">
    <property type="entry name" value="NDH1_NuoH"/>
    <property type="match status" value="1"/>
</dbReference>
<feature type="transmembrane region" description="Helical" evidence="5">
    <location>
        <begin position="458"/>
        <end position="482"/>
    </location>
</feature>
<keyword evidence="5" id="KW-1278">Translocase</keyword>
<keyword evidence="5" id="KW-1003">Cell membrane</keyword>
<comment type="subcellular location">
    <subcellularLocation>
        <location evidence="5 6">Cell membrane</location>
        <topology evidence="5 6">Multi-pass membrane protein</topology>
    </subcellularLocation>
    <subcellularLocation>
        <location evidence="1">Membrane</location>
        <topology evidence="1">Multi-pass membrane protein</topology>
    </subcellularLocation>
</comment>